<dbReference type="Proteomes" id="UP000799444">
    <property type="component" value="Unassembled WGS sequence"/>
</dbReference>
<keyword evidence="2" id="KW-1185">Reference proteome</keyword>
<comment type="caution">
    <text evidence="1">The sequence shown here is derived from an EMBL/GenBank/DDBJ whole genome shotgun (WGS) entry which is preliminary data.</text>
</comment>
<evidence type="ECO:0000313" key="1">
    <source>
        <dbReference type="EMBL" id="KAF2730030.1"/>
    </source>
</evidence>
<protein>
    <submittedName>
        <fullName evidence="1">Uncharacterized protein</fullName>
    </submittedName>
</protein>
<organism evidence="1 2">
    <name type="scientific">Polyplosphaeria fusca</name>
    <dbReference type="NCBI Taxonomy" id="682080"/>
    <lineage>
        <taxon>Eukaryota</taxon>
        <taxon>Fungi</taxon>
        <taxon>Dikarya</taxon>
        <taxon>Ascomycota</taxon>
        <taxon>Pezizomycotina</taxon>
        <taxon>Dothideomycetes</taxon>
        <taxon>Pleosporomycetidae</taxon>
        <taxon>Pleosporales</taxon>
        <taxon>Tetraplosphaeriaceae</taxon>
        <taxon>Polyplosphaeria</taxon>
    </lineage>
</organism>
<sequence length="246" mass="27702">MSSSNWAATQSPSNGPNVFMLPFEPTAPMSCAFAGTPIDGCYLGTAATAEFPCKVCAPRERKLTDLGHGLHPRWMRRLALLIGRKSLTDWVSTWWPKWTEAVCALGTYPCRTADCLYQHEVLKHGNRQCVRFVDTRGTYCPSCAYYNTPGNAAVYGDVFWLDTHRTRICALAEPRFSTDSARYPWFAALSPLRHYHCLMSSLKSAVCGYCMENVRDKSKTSARQKSDFGLYFNSDGTFKDATQWRV</sequence>
<name>A0A9P4QQX5_9PLEO</name>
<gene>
    <name evidence="1" type="ORF">EJ04DRAFT_527334</name>
</gene>
<reference evidence="1" key="1">
    <citation type="journal article" date="2020" name="Stud. Mycol.">
        <title>101 Dothideomycetes genomes: a test case for predicting lifestyles and emergence of pathogens.</title>
        <authorList>
            <person name="Haridas S."/>
            <person name="Albert R."/>
            <person name="Binder M."/>
            <person name="Bloem J."/>
            <person name="Labutti K."/>
            <person name="Salamov A."/>
            <person name="Andreopoulos B."/>
            <person name="Baker S."/>
            <person name="Barry K."/>
            <person name="Bills G."/>
            <person name="Bluhm B."/>
            <person name="Cannon C."/>
            <person name="Castanera R."/>
            <person name="Culley D."/>
            <person name="Daum C."/>
            <person name="Ezra D."/>
            <person name="Gonzalez J."/>
            <person name="Henrissat B."/>
            <person name="Kuo A."/>
            <person name="Liang C."/>
            <person name="Lipzen A."/>
            <person name="Lutzoni F."/>
            <person name="Magnuson J."/>
            <person name="Mondo S."/>
            <person name="Nolan M."/>
            <person name="Ohm R."/>
            <person name="Pangilinan J."/>
            <person name="Park H.-J."/>
            <person name="Ramirez L."/>
            <person name="Alfaro M."/>
            <person name="Sun H."/>
            <person name="Tritt A."/>
            <person name="Yoshinaga Y."/>
            <person name="Zwiers L.-H."/>
            <person name="Turgeon B."/>
            <person name="Goodwin S."/>
            <person name="Spatafora J."/>
            <person name="Crous P."/>
            <person name="Grigoriev I."/>
        </authorList>
    </citation>
    <scope>NUCLEOTIDE SEQUENCE</scope>
    <source>
        <strain evidence="1">CBS 125425</strain>
    </source>
</reference>
<evidence type="ECO:0000313" key="2">
    <source>
        <dbReference type="Proteomes" id="UP000799444"/>
    </source>
</evidence>
<accession>A0A9P4QQX5</accession>
<dbReference type="EMBL" id="ML996228">
    <property type="protein sequence ID" value="KAF2730030.1"/>
    <property type="molecule type" value="Genomic_DNA"/>
</dbReference>
<dbReference type="AlphaFoldDB" id="A0A9P4QQX5"/>
<proteinExistence type="predicted"/>